<evidence type="ECO:0008006" key="5">
    <source>
        <dbReference type="Google" id="ProtNLM"/>
    </source>
</evidence>
<proteinExistence type="predicted"/>
<organism evidence="3 4">
    <name type="scientific">Citrobacter werkmanii</name>
    <dbReference type="NCBI Taxonomy" id="67827"/>
    <lineage>
        <taxon>Bacteria</taxon>
        <taxon>Pseudomonadati</taxon>
        <taxon>Pseudomonadota</taxon>
        <taxon>Gammaproteobacteria</taxon>
        <taxon>Enterobacterales</taxon>
        <taxon>Enterobacteriaceae</taxon>
        <taxon>Citrobacter</taxon>
        <taxon>Citrobacter freundii complex</taxon>
    </lineage>
</organism>
<evidence type="ECO:0000313" key="3">
    <source>
        <dbReference type="EMBL" id="HAT7591559.1"/>
    </source>
</evidence>
<name>A0AA37Z5E5_9ENTR</name>
<keyword evidence="2" id="KW-0472">Membrane</keyword>
<dbReference type="PANTHER" id="PTHR42999:SF2">
    <property type="match status" value="1"/>
</dbReference>
<dbReference type="InterPro" id="IPR001646">
    <property type="entry name" value="5peptide_repeat"/>
</dbReference>
<dbReference type="PANTHER" id="PTHR42999">
    <property type="entry name" value="ANTIBIOTIC RESISTANCE PROTEIN MCBG"/>
    <property type="match status" value="1"/>
</dbReference>
<reference evidence="3" key="2">
    <citation type="submission" date="2020-11" db="EMBL/GenBank/DDBJ databases">
        <authorList>
            <consortium name="NCBI Pathogen Detection Project"/>
        </authorList>
    </citation>
    <scope>NUCLEOTIDE SEQUENCE</scope>
    <source>
        <strain evidence="3">RS189</strain>
    </source>
</reference>
<evidence type="ECO:0000256" key="1">
    <source>
        <dbReference type="SAM" id="Coils"/>
    </source>
</evidence>
<feature type="transmembrane region" description="Helical" evidence="2">
    <location>
        <begin position="29"/>
        <end position="54"/>
    </location>
</feature>
<protein>
    <recommendedName>
        <fullName evidence="5">Pentapeptide repeat-containing protein</fullName>
    </recommendedName>
</protein>
<comment type="caution">
    <text evidence="3">The sequence shown here is derived from an EMBL/GenBank/DDBJ whole genome shotgun (WGS) entry which is preliminary data.</text>
</comment>
<dbReference type="Pfam" id="PF13599">
    <property type="entry name" value="Pentapeptide_4"/>
    <property type="match status" value="1"/>
</dbReference>
<feature type="coiled-coil region" evidence="1">
    <location>
        <begin position="54"/>
        <end position="88"/>
    </location>
</feature>
<dbReference type="Proteomes" id="UP000867745">
    <property type="component" value="Unassembled WGS sequence"/>
</dbReference>
<dbReference type="EMBL" id="DACUGV010000001">
    <property type="protein sequence ID" value="HAT7591559.1"/>
    <property type="molecule type" value="Genomic_DNA"/>
</dbReference>
<keyword evidence="1" id="KW-0175">Coiled coil</keyword>
<feature type="transmembrane region" description="Helical" evidence="2">
    <location>
        <begin position="5"/>
        <end position="23"/>
    </location>
</feature>
<gene>
    <name evidence="3" type="ORF">JAW44_001269</name>
</gene>
<evidence type="ECO:0000313" key="4">
    <source>
        <dbReference type="Proteomes" id="UP000867745"/>
    </source>
</evidence>
<sequence length="272" mass="31371">MRNIIFIFSIYAVTIILISMKTNNYSDSFLANFLVNANSSILDFLILGVILYYFEHKRQNKETVKELLEDLENLAKHSSAELNIMKIKIIRQLNDKGVLNINVQRIELTKLSVIKYLKFKNADLKSLNMSDSYIRDCSFENCEIQALNINDNRIKNVKFIKCDLKNIKASNVKFQNVVFDECNFSGGYFSHSNLSSCIMKNCDFKDVTYENANLLSANILGARNINIEKIIESKKLDYIKCSDEIKFELKKKNPGIKFAKGRNEVRESNPTQ</sequence>
<keyword evidence="2" id="KW-0812">Transmembrane</keyword>
<keyword evidence="2" id="KW-1133">Transmembrane helix</keyword>
<dbReference type="AlphaFoldDB" id="A0AA37Z5E5"/>
<accession>A0AA37Z5E5</accession>
<dbReference type="InterPro" id="IPR052949">
    <property type="entry name" value="PA_immunity-related"/>
</dbReference>
<reference evidence="3" key="1">
    <citation type="journal article" date="2018" name="Genome Biol.">
        <title>SKESA: strategic k-mer extension for scrupulous assemblies.</title>
        <authorList>
            <person name="Souvorov A."/>
            <person name="Agarwala R."/>
            <person name="Lipman D.J."/>
        </authorList>
    </citation>
    <scope>NUCLEOTIDE SEQUENCE</scope>
    <source>
        <strain evidence="3">RS189</strain>
    </source>
</reference>
<dbReference type="SUPFAM" id="SSF141571">
    <property type="entry name" value="Pentapeptide repeat-like"/>
    <property type="match status" value="1"/>
</dbReference>
<dbReference type="Gene3D" id="2.160.20.80">
    <property type="entry name" value="E3 ubiquitin-protein ligase SopA"/>
    <property type="match status" value="1"/>
</dbReference>
<evidence type="ECO:0000256" key="2">
    <source>
        <dbReference type="SAM" id="Phobius"/>
    </source>
</evidence>